<gene>
    <name evidence="2" type="ORF">SAMN06272739_1605</name>
</gene>
<proteinExistence type="predicted"/>
<sequence length="43" mass="4640">MTEPNPGVEQRLAQDLDPERHEKPSEGVPQDLPEDDGGAAAQD</sequence>
<name>A0A286GQH7_9ACTN</name>
<dbReference type="RefSeq" id="WP_255407333.1">
    <property type="nucleotide sequence ID" value="NZ_OCNK01000002.1"/>
</dbReference>
<evidence type="ECO:0000313" key="2">
    <source>
        <dbReference type="EMBL" id="SOD97752.1"/>
    </source>
</evidence>
<organism evidence="2 3">
    <name type="scientific">Blastococcus haudaquaticus</name>
    <dbReference type="NCBI Taxonomy" id="1938745"/>
    <lineage>
        <taxon>Bacteria</taxon>
        <taxon>Bacillati</taxon>
        <taxon>Actinomycetota</taxon>
        <taxon>Actinomycetes</taxon>
        <taxon>Geodermatophilales</taxon>
        <taxon>Geodermatophilaceae</taxon>
        <taxon>Blastococcus</taxon>
    </lineage>
</organism>
<keyword evidence="3" id="KW-1185">Reference proteome</keyword>
<evidence type="ECO:0000313" key="3">
    <source>
        <dbReference type="Proteomes" id="UP000219482"/>
    </source>
</evidence>
<evidence type="ECO:0000256" key="1">
    <source>
        <dbReference type="SAM" id="MobiDB-lite"/>
    </source>
</evidence>
<accession>A0A286GQH7</accession>
<dbReference type="AlphaFoldDB" id="A0A286GQH7"/>
<reference evidence="3" key="1">
    <citation type="submission" date="2017-09" db="EMBL/GenBank/DDBJ databases">
        <authorList>
            <person name="Varghese N."/>
            <person name="Submissions S."/>
        </authorList>
    </citation>
    <scope>NUCLEOTIDE SEQUENCE [LARGE SCALE GENOMIC DNA]</scope>
    <source>
        <strain evidence="3">DSM 44270</strain>
    </source>
</reference>
<protein>
    <submittedName>
        <fullName evidence="2">Uncharacterized protein</fullName>
    </submittedName>
</protein>
<feature type="compositionally biased region" description="Basic and acidic residues" evidence="1">
    <location>
        <begin position="12"/>
        <end position="25"/>
    </location>
</feature>
<dbReference type="Proteomes" id="UP000219482">
    <property type="component" value="Unassembled WGS sequence"/>
</dbReference>
<feature type="region of interest" description="Disordered" evidence="1">
    <location>
        <begin position="1"/>
        <end position="43"/>
    </location>
</feature>
<dbReference type="EMBL" id="OCNK01000002">
    <property type="protein sequence ID" value="SOD97752.1"/>
    <property type="molecule type" value="Genomic_DNA"/>
</dbReference>